<keyword evidence="4" id="KW-0227">DNA damage</keyword>
<dbReference type="GO" id="GO:0000724">
    <property type="term" value="P:double-strand break repair via homologous recombination"/>
    <property type="evidence" value="ECO:0000318"/>
    <property type="project" value="GO_Central"/>
</dbReference>
<evidence type="ECO:0000256" key="2">
    <source>
        <dbReference type="ARBA" id="ARBA00007095"/>
    </source>
</evidence>
<dbReference type="Ensembl" id="ENSLOCT00000017230.1">
    <property type="protein sequence ID" value="ENSLOCP00000017199.1"/>
    <property type="gene ID" value="ENSLOCG00000013955.1"/>
</dbReference>
<accession>W5N990</accession>
<evidence type="ECO:0000256" key="11">
    <source>
        <dbReference type="ARBA" id="ARBA00062240"/>
    </source>
</evidence>
<dbReference type="InterPro" id="IPR013632">
    <property type="entry name" value="Rad51_C"/>
</dbReference>
<keyword evidence="17" id="KW-1185">Reference proteome</keyword>
<dbReference type="EMBL" id="AHAT01022133">
    <property type="status" value="NOT_ANNOTATED_CDS"/>
    <property type="molecule type" value="Genomic_DNA"/>
</dbReference>
<name>W5N990_LEPOC</name>
<comment type="similarity">
    <text evidence="2">Belongs to the RecA family. RAD51 subfamily.</text>
</comment>
<evidence type="ECO:0000256" key="14">
    <source>
        <dbReference type="ARBA" id="ARBA00079682"/>
    </source>
</evidence>
<dbReference type="InterPro" id="IPR003593">
    <property type="entry name" value="AAA+_ATPase"/>
</dbReference>
<dbReference type="GeneTree" id="ENSGT00940000160169"/>
<dbReference type="Bgee" id="ENSLOCG00000013955">
    <property type="expression patterns" value="Expressed in ovary and 13 other cell types or tissues"/>
</dbReference>
<evidence type="ECO:0000256" key="3">
    <source>
        <dbReference type="ARBA" id="ARBA00022741"/>
    </source>
</evidence>
<dbReference type="GO" id="GO:0003690">
    <property type="term" value="F:double-stranded DNA binding"/>
    <property type="evidence" value="ECO:0000318"/>
    <property type="project" value="GO_Central"/>
</dbReference>
<dbReference type="PROSITE" id="PS50162">
    <property type="entry name" value="RECA_2"/>
    <property type="match status" value="1"/>
</dbReference>
<sequence length="384" mass="42690">MANKKLRRTGLPAELCNRLSRHQIETCQDFLSLTPLELMRMAGQSYQQVQKLLRTVSQGCAPKMTTALELRDRRSRSYFPTSLRGLDRVLNGGLACGTLTEVTGPSGCGKTQFCMMLSVLATLPRSMGGLDSAVAYIDSESAFSAERLVEIALNRFPQYFSVQERLSEMAERIYLFRELTCQSVLKRLQSLEEDIISKKVGLVIVDSIASVVRKEFDTSLPGNLSERSNLLVQQAATLKYLAEEFAIPVLLTNQITTHLRVKDAAPVHEEQSIPAEFVQCAEDSRYVTAALGNTWSHSVNTRLIVQYLDSQRRQIIVAKSPVAPFAVFNYTLQKDGLHLEGDENQASSTHQGTDPGLQPIRVRSAFSYSLTETKPHQIAEAASE</sequence>
<reference evidence="17" key="1">
    <citation type="submission" date="2011-12" db="EMBL/GenBank/DDBJ databases">
        <title>The Draft Genome of Lepisosteus oculatus.</title>
        <authorList>
            <consortium name="The Broad Institute Genome Assembly &amp; Analysis Group"/>
            <consortium name="Computational R&amp;D Group"/>
            <consortium name="and Sequencing Platform"/>
            <person name="Di Palma F."/>
            <person name="Alfoldi J."/>
            <person name="Johnson J."/>
            <person name="Berlin A."/>
            <person name="Gnerre S."/>
            <person name="Jaffe D."/>
            <person name="MacCallum I."/>
            <person name="Young S."/>
            <person name="Walker B.J."/>
            <person name="Lander E.S."/>
            <person name="Lindblad-Toh K."/>
        </authorList>
    </citation>
    <scope>NUCLEOTIDE SEQUENCE [LARGE SCALE GENOMIC DNA]</scope>
</reference>
<keyword evidence="5" id="KW-0067">ATP-binding</keyword>
<evidence type="ECO:0000313" key="17">
    <source>
        <dbReference type="Proteomes" id="UP000018468"/>
    </source>
</evidence>
<dbReference type="PANTHER" id="PTHR46456:SF1">
    <property type="entry name" value="DNA REPAIR PROTEIN RAD51 HOMOLOG 2"/>
    <property type="match status" value="1"/>
</dbReference>
<dbReference type="CDD" id="cd19493">
    <property type="entry name" value="Rad51B"/>
    <property type="match status" value="1"/>
</dbReference>
<dbReference type="OrthoDB" id="5957327at2759"/>
<reference evidence="16" key="3">
    <citation type="submission" date="2025-09" db="UniProtKB">
        <authorList>
            <consortium name="Ensembl"/>
        </authorList>
    </citation>
    <scope>IDENTIFICATION</scope>
</reference>
<dbReference type="GO" id="GO:0140664">
    <property type="term" value="F:ATP-dependent DNA damage sensor activity"/>
    <property type="evidence" value="ECO:0007669"/>
    <property type="project" value="InterPro"/>
</dbReference>
<dbReference type="HOGENOM" id="CLU_013059_0_0_1"/>
<evidence type="ECO:0000256" key="8">
    <source>
        <dbReference type="ARBA" id="ARBA00023204"/>
    </source>
</evidence>
<dbReference type="InterPro" id="IPR020588">
    <property type="entry name" value="RecA_ATP-bd"/>
</dbReference>
<dbReference type="SMART" id="SM00382">
    <property type="entry name" value="AAA"/>
    <property type="match status" value="1"/>
</dbReference>
<dbReference type="InterPro" id="IPR027417">
    <property type="entry name" value="P-loop_NTPase"/>
</dbReference>
<dbReference type="Proteomes" id="UP000018468">
    <property type="component" value="Linkage group LG7"/>
</dbReference>
<evidence type="ECO:0000313" key="16">
    <source>
        <dbReference type="Ensembl" id="ENSLOCP00000017199.1"/>
    </source>
</evidence>
<evidence type="ECO:0000256" key="10">
    <source>
        <dbReference type="ARBA" id="ARBA00053115"/>
    </source>
</evidence>
<reference evidence="16" key="2">
    <citation type="submission" date="2025-08" db="UniProtKB">
        <authorList>
            <consortium name="Ensembl"/>
        </authorList>
    </citation>
    <scope>IDENTIFICATION</scope>
</reference>
<evidence type="ECO:0000259" key="15">
    <source>
        <dbReference type="PROSITE" id="PS50162"/>
    </source>
</evidence>
<evidence type="ECO:0000256" key="13">
    <source>
        <dbReference type="ARBA" id="ARBA00078129"/>
    </source>
</evidence>
<dbReference type="GeneID" id="102691012"/>
<dbReference type="Gene3D" id="3.40.50.300">
    <property type="entry name" value="P-loop containing nucleotide triphosphate hydrolases"/>
    <property type="match status" value="1"/>
</dbReference>
<dbReference type="Pfam" id="PF26169">
    <property type="entry name" value="HHH_XRCC3_RpoA"/>
    <property type="match status" value="1"/>
</dbReference>
<evidence type="ECO:0000256" key="6">
    <source>
        <dbReference type="ARBA" id="ARBA00023125"/>
    </source>
</evidence>
<dbReference type="GO" id="GO:0005524">
    <property type="term" value="F:ATP binding"/>
    <property type="evidence" value="ECO:0007669"/>
    <property type="project" value="UniProtKB-KW"/>
</dbReference>
<dbReference type="GO" id="GO:0033063">
    <property type="term" value="C:Rad51B-Rad51C-Rad51D-XRCC2 complex"/>
    <property type="evidence" value="ECO:0007669"/>
    <property type="project" value="InterPro"/>
</dbReference>
<keyword evidence="7" id="KW-0233">DNA recombination</keyword>
<dbReference type="GO" id="GO:0008094">
    <property type="term" value="F:ATP-dependent activity, acting on DNA"/>
    <property type="evidence" value="ECO:0000318"/>
    <property type="project" value="GO_Central"/>
</dbReference>
<proteinExistence type="inferred from homology"/>
<protein>
    <recommendedName>
        <fullName evidence="12">DNA repair protein RAD51 homolog 2</fullName>
    </recommendedName>
    <alternativeName>
        <fullName evidence="13">RAD51 homolog B</fullName>
    </alternativeName>
    <alternativeName>
        <fullName evidence="14">RAD51-like protein 1</fullName>
    </alternativeName>
</protein>
<comment type="subcellular location">
    <subcellularLocation>
        <location evidence="1">Nucleus</location>
    </subcellularLocation>
</comment>
<keyword evidence="6" id="KW-0238">DNA-binding</keyword>
<dbReference type="InterPro" id="IPR016467">
    <property type="entry name" value="DNA_recomb/repair_RecA-like"/>
</dbReference>
<comment type="subunit">
    <text evidence="11">Part of the BCDX2 complex consisting of RAD51B, RAD51C, RAD51D and XRCC2; the complex has a ring-like structure arranged into a flat disc around a central channel. The BCDX2 subcomplex RAD51B:RAD51C interacts with RAD51. Interacts with SWSAP1; involved in homologous recombination repair. Interacts with HELQ.</text>
</comment>
<organism evidence="16 17">
    <name type="scientific">Lepisosteus oculatus</name>
    <name type="common">Spotted gar</name>
    <dbReference type="NCBI Taxonomy" id="7918"/>
    <lineage>
        <taxon>Eukaryota</taxon>
        <taxon>Metazoa</taxon>
        <taxon>Chordata</taxon>
        <taxon>Craniata</taxon>
        <taxon>Vertebrata</taxon>
        <taxon>Euteleostomi</taxon>
        <taxon>Actinopterygii</taxon>
        <taxon>Neopterygii</taxon>
        <taxon>Holostei</taxon>
        <taxon>Semionotiformes</taxon>
        <taxon>Lepisosteidae</taxon>
        <taxon>Lepisosteus</taxon>
    </lineage>
</organism>
<dbReference type="OMA" id="IHCQGHN"/>
<keyword evidence="3" id="KW-0547">Nucleotide-binding</keyword>
<dbReference type="GO" id="GO:0003697">
    <property type="term" value="F:single-stranded DNA binding"/>
    <property type="evidence" value="ECO:0000318"/>
    <property type="project" value="GO_Central"/>
</dbReference>
<dbReference type="PIRSF" id="PIRSF005856">
    <property type="entry name" value="Rad51"/>
    <property type="match status" value="1"/>
</dbReference>
<keyword evidence="8" id="KW-0234">DNA repair</keyword>
<evidence type="ECO:0000256" key="4">
    <source>
        <dbReference type="ARBA" id="ARBA00022763"/>
    </source>
</evidence>
<feature type="domain" description="RecA family profile 1" evidence="15">
    <location>
        <begin position="75"/>
        <end position="255"/>
    </location>
</feature>
<dbReference type="InterPro" id="IPR030548">
    <property type="entry name" value="RAD51B"/>
</dbReference>
<dbReference type="eggNOG" id="KOG1433">
    <property type="taxonomic scope" value="Eukaryota"/>
</dbReference>
<dbReference type="CTD" id="5890"/>
<keyword evidence="9" id="KW-0539">Nucleus</keyword>
<evidence type="ECO:0000256" key="12">
    <source>
        <dbReference type="ARBA" id="ARBA00073972"/>
    </source>
</evidence>
<evidence type="ECO:0000256" key="9">
    <source>
        <dbReference type="ARBA" id="ARBA00023242"/>
    </source>
</evidence>
<dbReference type="AlphaFoldDB" id="W5N990"/>
<dbReference type="Pfam" id="PF08423">
    <property type="entry name" value="Rad51"/>
    <property type="match status" value="1"/>
</dbReference>
<dbReference type="InterPro" id="IPR058766">
    <property type="entry name" value="HHH_XRCC3_RAD51B"/>
</dbReference>
<dbReference type="STRING" id="7918.ENSLOCP00000017199"/>
<comment type="function">
    <text evidence="10">Involved in the homologous recombination repair (HRR) pathway of double-stranded DNA breaks arising during DNA replication or induced by DNA-damaging agents. May promote the assembly of presynaptic RAD51 nucleoprotein filaments. Binds single-stranded DNA and double-stranded DNA and has DNA-dependent ATPase activity. Part of the RAD51 paralog protein complex BCDX2 which acts in the BRCA1-BRCA2-dependent HR pathway. Upon DNA damage, BCDX2 acts downstream of BRCA2 recruitment and upstream of RAD51 recruitment. BCDX2 binds predominantly to the intersection of the four duplex arms of the Holliday junction and to junction of replication forks. The BCDX2 complex was originally reported to bind single-stranded DNA, single-stranded gaps in duplex DNA and specifically to nicks in duplex DNA. The BCDX2 subcomplex RAD51B:RAD51C exhibits single-stranded DNA-dependent ATPase activity suggesting an involvement in early stages of the HR pathway.</text>
</comment>
<dbReference type="FunFam" id="3.40.50.300:FF:000806">
    <property type="entry name" value="DNA repair protein RAD51 homolog 2"/>
    <property type="match status" value="1"/>
</dbReference>
<dbReference type="InParanoid" id="W5N990"/>
<dbReference type="PANTHER" id="PTHR46456">
    <property type="entry name" value="DNA REPAIR PROTEIN RAD51 HOMOLOG 2"/>
    <property type="match status" value="1"/>
</dbReference>
<evidence type="ECO:0000256" key="1">
    <source>
        <dbReference type="ARBA" id="ARBA00004123"/>
    </source>
</evidence>
<dbReference type="GO" id="GO:0005657">
    <property type="term" value="C:replication fork"/>
    <property type="evidence" value="ECO:0000318"/>
    <property type="project" value="GO_Central"/>
</dbReference>
<dbReference type="SUPFAM" id="SSF52540">
    <property type="entry name" value="P-loop containing nucleoside triphosphate hydrolases"/>
    <property type="match status" value="1"/>
</dbReference>
<evidence type="ECO:0000256" key="5">
    <source>
        <dbReference type="ARBA" id="ARBA00022840"/>
    </source>
</evidence>
<evidence type="ECO:0000256" key="7">
    <source>
        <dbReference type="ARBA" id="ARBA00023172"/>
    </source>
</evidence>